<dbReference type="Proteomes" id="UP000429181">
    <property type="component" value="Chromosome 19"/>
</dbReference>
<protein>
    <submittedName>
        <fullName evidence="2">Uncharacterized protein</fullName>
    </submittedName>
</protein>
<dbReference type="GeneTree" id="ENSGT00950000185081"/>
<evidence type="ECO:0000256" key="1">
    <source>
        <dbReference type="SAM" id="MobiDB-lite"/>
    </source>
</evidence>
<feature type="region of interest" description="Disordered" evidence="1">
    <location>
        <begin position="1"/>
        <end position="149"/>
    </location>
</feature>
<accession>A0A4W2GHC1</accession>
<feature type="region of interest" description="Disordered" evidence="1">
    <location>
        <begin position="162"/>
        <end position="193"/>
    </location>
</feature>
<dbReference type="AlphaFoldDB" id="A0A4W2GHC1"/>
<name>A0A4W2GHC1_BOBOX</name>
<proteinExistence type="predicted"/>
<feature type="compositionally biased region" description="Basic residues" evidence="1">
    <location>
        <begin position="1"/>
        <end position="23"/>
    </location>
</feature>
<dbReference type="Ensembl" id="ENSBIXT00005027601.1">
    <property type="protein sequence ID" value="ENSBIXP00005016320.1"/>
    <property type="gene ID" value="ENSBIXG00005020008.1"/>
</dbReference>
<reference evidence="2 3" key="1">
    <citation type="submission" date="2018-11" db="EMBL/GenBank/DDBJ databases">
        <title>Haplotype-resolved cattle genomes.</title>
        <authorList>
            <person name="Low W.Y."/>
            <person name="Tearle R."/>
            <person name="Bickhart D.M."/>
            <person name="Rosen B.D."/>
            <person name="Koren S."/>
            <person name="Rhie A."/>
            <person name="Hiendleder S."/>
            <person name="Phillippy A.M."/>
            <person name="Smith T.P.L."/>
            <person name="Williams J.L."/>
        </authorList>
    </citation>
    <scope>NUCLEOTIDE SEQUENCE [LARGE SCALE GENOMIC DNA]</scope>
</reference>
<reference evidence="2" key="2">
    <citation type="submission" date="2025-08" db="UniProtKB">
        <authorList>
            <consortium name="Ensembl"/>
        </authorList>
    </citation>
    <scope>IDENTIFICATION</scope>
</reference>
<evidence type="ECO:0000313" key="3">
    <source>
        <dbReference type="Proteomes" id="UP000429181"/>
    </source>
</evidence>
<feature type="compositionally biased region" description="Low complexity" evidence="1">
    <location>
        <begin position="139"/>
        <end position="149"/>
    </location>
</feature>
<evidence type="ECO:0000313" key="2">
    <source>
        <dbReference type="Ensembl" id="ENSBIXP00005016320.1"/>
    </source>
</evidence>
<organism evidence="2 3">
    <name type="scientific">Bos indicus x Bos taurus</name>
    <name type="common">Hybrid cattle</name>
    <dbReference type="NCBI Taxonomy" id="30522"/>
    <lineage>
        <taxon>Eukaryota</taxon>
        <taxon>Metazoa</taxon>
        <taxon>Chordata</taxon>
        <taxon>Craniata</taxon>
        <taxon>Vertebrata</taxon>
        <taxon>Euteleostomi</taxon>
        <taxon>Mammalia</taxon>
        <taxon>Eutheria</taxon>
        <taxon>Laurasiatheria</taxon>
        <taxon>Artiodactyla</taxon>
        <taxon>Ruminantia</taxon>
        <taxon>Pecora</taxon>
        <taxon>Bovidae</taxon>
        <taxon>Bovinae</taxon>
        <taxon>Bos</taxon>
    </lineage>
</organism>
<sequence>WRAARRLRQILHPLKTRGRRTPRSTRPSCGCPEGGWRTNGHPCRLPPPRRRLPSAQHPSRRLQGSLDGRPSRIQAWPPEAQGPCAGRTRAGRIRDPAPPGGFLPQKTSLHGPACPPELPIPEGGQSCSSKSSGTPWGGSSRPQRSLPLRPRIVGGLRASQRAFGPGRRRRSQLAVPPELAGPSRAQAAPGATPYCSWGQEPRNWFAPAWEALAAPLRGVLEARRLASG</sequence>
<feature type="compositionally biased region" description="Polar residues" evidence="1">
    <location>
        <begin position="125"/>
        <end position="134"/>
    </location>
</feature>